<reference evidence="4 5" key="1">
    <citation type="submission" date="2018-04" db="EMBL/GenBank/DDBJ databases">
        <title>Novel actinobacteria from marine sediment.</title>
        <authorList>
            <person name="Ng Z.Y."/>
            <person name="Tan G.Y.A."/>
        </authorList>
    </citation>
    <scope>NUCLEOTIDE SEQUENCE [LARGE SCALE GENOMIC DNA]</scope>
    <source>
        <strain evidence="4 5">TPS81</strain>
    </source>
</reference>
<feature type="non-terminal residue" evidence="4">
    <location>
        <position position="38"/>
    </location>
</feature>
<feature type="domain" description="Inosine/uridine-preferring nucleoside hydrolase" evidence="3">
    <location>
        <begin position="9"/>
        <end position="38"/>
    </location>
</feature>
<name>A0A368SXB6_9ACTN</name>
<gene>
    <name evidence="4" type="ORF">DEF24_27695</name>
</gene>
<protein>
    <recommendedName>
        <fullName evidence="3">Inosine/uridine-preferring nucleoside hydrolase domain-containing protein</fullName>
    </recommendedName>
</protein>
<dbReference type="GO" id="GO:0016799">
    <property type="term" value="F:hydrolase activity, hydrolyzing N-glycosyl compounds"/>
    <property type="evidence" value="ECO:0007669"/>
    <property type="project" value="InterPro"/>
</dbReference>
<dbReference type="EMBL" id="QEIN01000660">
    <property type="protein sequence ID" value="RCV47083.1"/>
    <property type="molecule type" value="Genomic_DNA"/>
</dbReference>
<keyword evidence="1" id="KW-0378">Hydrolase</keyword>
<proteinExistence type="predicted"/>
<dbReference type="Pfam" id="PF01156">
    <property type="entry name" value="IU_nuc_hydro"/>
    <property type="match status" value="1"/>
</dbReference>
<sequence>MSRPRRRPVIIDCDPGVDDAIALLLAFASPELDVRGVT</sequence>
<evidence type="ECO:0000313" key="4">
    <source>
        <dbReference type="EMBL" id="RCV47083.1"/>
    </source>
</evidence>
<dbReference type="InterPro" id="IPR036452">
    <property type="entry name" value="Ribo_hydro-like"/>
</dbReference>
<keyword evidence="5" id="KW-1185">Reference proteome</keyword>
<evidence type="ECO:0000256" key="2">
    <source>
        <dbReference type="ARBA" id="ARBA00023295"/>
    </source>
</evidence>
<dbReference type="SUPFAM" id="SSF53590">
    <property type="entry name" value="Nucleoside hydrolase"/>
    <property type="match status" value="1"/>
</dbReference>
<dbReference type="Proteomes" id="UP000253318">
    <property type="component" value="Unassembled WGS sequence"/>
</dbReference>
<dbReference type="AlphaFoldDB" id="A0A368SXB6"/>
<dbReference type="InterPro" id="IPR001910">
    <property type="entry name" value="Inosine/uridine_hydrolase_dom"/>
</dbReference>
<dbReference type="InterPro" id="IPR015910">
    <property type="entry name" value="I/U_nuclsd_hydro_CS"/>
</dbReference>
<dbReference type="PROSITE" id="PS01247">
    <property type="entry name" value="IUNH"/>
    <property type="match status" value="1"/>
</dbReference>
<organism evidence="4 5">
    <name type="scientific">Marinitenerispora sediminis</name>
    <dbReference type="NCBI Taxonomy" id="1931232"/>
    <lineage>
        <taxon>Bacteria</taxon>
        <taxon>Bacillati</taxon>
        <taxon>Actinomycetota</taxon>
        <taxon>Actinomycetes</taxon>
        <taxon>Streptosporangiales</taxon>
        <taxon>Nocardiopsidaceae</taxon>
        <taxon>Marinitenerispora</taxon>
    </lineage>
</organism>
<dbReference type="RefSeq" id="WP_181874754.1">
    <property type="nucleotide sequence ID" value="NZ_QEIN01000660.1"/>
</dbReference>
<dbReference type="Gene3D" id="3.90.245.10">
    <property type="entry name" value="Ribonucleoside hydrolase-like"/>
    <property type="match status" value="1"/>
</dbReference>
<comment type="caution">
    <text evidence="4">The sequence shown here is derived from an EMBL/GenBank/DDBJ whole genome shotgun (WGS) entry which is preliminary data.</text>
</comment>
<evidence type="ECO:0000259" key="3">
    <source>
        <dbReference type="Pfam" id="PF01156"/>
    </source>
</evidence>
<evidence type="ECO:0000256" key="1">
    <source>
        <dbReference type="ARBA" id="ARBA00022801"/>
    </source>
</evidence>
<accession>A0A368SXB6</accession>
<evidence type="ECO:0000313" key="5">
    <source>
        <dbReference type="Proteomes" id="UP000253318"/>
    </source>
</evidence>
<keyword evidence="2" id="KW-0326">Glycosidase</keyword>